<accession>A0A839SWL4</accession>
<dbReference type="Gene3D" id="6.10.140.1320">
    <property type="match status" value="1"/>
</dbReference>
<keyword evidence="7" id="KW-1185">Reference proteome</keyword>
<evidence type="ECO:0000256" key="1">
    <source>
        <dbReference type="ARBA" id="ARBA00022692"/>
    </source>
</evidence>
<feature type="transmembrane region" description="Helical" evidence="4">
    <location>
        <begin position="46"/>
        <end position="63"/>
    </location>
</feature>
<evidence type="ECO:0000313" key="7">
    <source>
        <dbReference type="Proteomes" id="UP000581135"/>
    </source>
</evidence>
<dbReference type="RefSeq" id="WP_183416881.1">
    <property type="nucleotide sequence ID" value="NZ_JACHXA010000006.1"/>
</dbReference>
<organism evidence="6 7">
    <name type="scientific">Limibacillus halophilus</name>
    <dbReference type="NCBI Taxonomy" id="1579333"/>
    <lineage>
        <taxon>Bacteria</taxon>
        <taxon>Pseudomonadati</taxon>
        <taxon>Pseudomonadota</taxon>
        <taxon>Alphaproteobacteria</taxon>
        <taxon>Rhodospirillales</taxon>
        <taxon>Rhodovibrionaceae</taxon>
        <taxon>Limibacillus</taxon>
    </lineage>
</organism>
<dbReference type="Pfam" id="PF04588">
    <property type="entry name" value="HIG_1_N"/>
    <property type="match status" value="1"/>
</dbReference>
<proteinExistence type="predicted"/>
<keyword evidence="6" id="KW-0966">Cell projection</keyword>
<protein>
    <submittedName>
        <fullName evidence="6">Flagellar basal body-associated protein FliL</fullName>
    </submittedName>
</protein>
<dbReference type="Proteomes" id="UP000581135">
    <property type="component" value="Unassembled WGS sequence"/>
</dbReference>
<keyword evidence="6" id="KW-0282">Flagellum</keyword>
<evidence type="ECO:0000313" key="6">
    <source>
        <dbReference type="EMBL" id="MBB3066064.1"/>
    </source>
</evidence>
<sequence>MSNLIFILIGIAMAITLGVLFAGIVVMAKGGQVNAKYGNKLMRARIIAQGCALALLVLAFLIGK</sequence>
<feature type="domain" description="HIG1" evidence="5">
    <location>
        <begin position="1"/>
        <end position="64"/>
    </location>
</feature>
<dbReference type="PROSITE" id="PS51503">
    <property type="entry name" value="HIG1"/>
    <property type="match status" value="1"/>
</dbReference>
<dbReference type="InterPro" id="IPR007667">
    <property type="entry name" value="Hypoxia_induced_domain"/>
</dbReference>
<feature type="transmembrane region" description="Helical" evidence="4">
    <location>
        <begin position="6"/>
        <end position="26"/>
    </location>
</feature>
<comment type="caution">
    <text evidence="6">The sequence shown here is derived from an EMBL/GenBank/DDBJ whole genome shotgun (WGS) entry which is preliminary data.</text>
</comment>
<evidence type="ECO:0000256" key="2">
    <source>
        <dbReference type="ARBA" id="ARBA00022989"/>
    </source>
</evidence>
<keyword evidence="3 4" id="KW-0472">Membrane</keyword>
<dbReference type="EMBL" id="JACHXA010000006">
    <property type="protein sequence ID" value="MBB3066064.1"/>
    <property type="molecule type" value="Genomic_DNA"/>
</dbReference>
<dbReference type="AlphaFoldDB" id="A0A839SWL4"/>
<evidence type="ECO:0000256" key="4">
    <source>
        <dbReference type="SAM" id="Phobius"/>
    </source>
</evidence>
<keyword evidence="2 4" id="KW-1133">Transmembrane helix</keyword>
<dbReference type="NCBIfam" id="NF033233">
    <property type="entry name" value="twin_helix"/>
    <property type="match status" value="1"/>
</dbReference>
<keyword evidence="1 4" id="KW-0812">Transmembrane</keyword>
<reference evidence="6 7" key="1">
    <citation type="submission" date="2020-08" db="EMBL/GenBank/DDBJ databases">
        <title>Genomic Encyclopedia of Type Strains, Phase III (KMG-III): the genomes of soil and plant-associated and newly described type strains.</title>
        <authorList>
            <person name="Whitman W."/>
        </authorList>
    </citation>
    <scope>NUCLEOTIDE SEQUENCE [LARGE SCALE GENOMIC DNA]</scope>
    <source>
        <strain evidence="6 7">CECT 8803</strain>
    </source>
</reference>
<evidence type="ECO:0000259" key="5">
    <source>
        <dbReference type="PROSITE" id="PS51503"/>
    </source>
</evidence>
<evidence type="ECO:0000256" key="3">
    <source>
        <dbReference type="ARBA" id="ARBA00023136"/>
    </source>
</evidence>
<name>A0A839SWL4_9PROT</name>
<gene>
    <name evidence="6" type="ORF">FHR98_002367</name>
</gene>
<keyword evidence="6" id="KW-0969">Cilium</keyword>